<evidence type="ECO:0000256" key="2">
    <source>
        <dbReference type="ARBA" id="ARBA00022737"/>
    </source>
</evidence>
<dbReference type="PANTHER" id="PTHR24379">
    <property type="entry name" value="KRAB AND ZINC FINGER DOMAIN-CONTAINING"/>
    <property type="match status" value="1"/>
</dbReference>
<evidence type="ECO:0000256" key="3">
    <source>
        <dbReference type="ARBA" id="ARBA00022771"/>
    </source>
</evidence>
<keyword evidence="3 5" id="KW-0863">Zinc-finger</keyword>
<evidence type="ECO:0000256" key="5">
    <source>
        <dbReference type="PROSITE-ProRule" id="PRU00042"/>
    </source>
</evidence>
<sequence length="1436" mass="166537">MAEDFVDSIDIEEHDVLDNPTIRKIFPDISVLKKEITHFFDNDGCTGINAPKTQDFFAAGRMVAVTIMVLEDGLRTFNMPDIMLTTDIKPPASLNSQLGDINIDECDSENDVKENILQSNHSDLIDSCNFNANVISDISCLSTQNDNLCFYGNKIILGSKPSTYSNTTVANEVTKNKNPQLKVIVEDIQHSLSKNERYCSKCKILFFHTSSMSRHKKLVHHIRTKQYPLVENDYTKYTKCNICSAMLSSRSNLLRHLKNVHNKNPKTIKRKRKTTSETKKCIQPNSNKRKSCYICSHCNKKFLSASALIEHMYIVANNRERVNNSTHSKSVSIHTGRDNDVENLRDPENTCSPQIPNAKIIKNCQVRLENVGKFMKPLQLRNSEKQTLNHDDKRESTDLNNFMRCSVCSYYFKNIHRFNKHAIKWHKLKQTPVIKKVNFDGNCKNCSLKFNDIPSYNIHLYNNHRNLFKEVVIETKLKKKSASLEIGTQVLTKDEDDTLLKSKLQKSVNDIVGLVAYKNMLFRCTKCDLFFLSAYVAMMHTEHMELLVNWKCQTCNRIFKSEDELTHKEQHRYFEHFDTFEMNESLIDKVLFKCKHCDVHYAEENFIPHYSSCCSKTSNVTASKSRTSTNCHYCKILIDQSIIQSHKDSHRLKNYILKDFIIIDSAFIIEKVEKSHAVHAKTITNNNSDLDRPISKNNSYSNKDDRYTVKSALKKGKVNSIRNRRNERTSEEFNIFSRKDKHIKSPNKGSNLQTKLVQNAKARLKIVFKSNSWQEFVPNMFYCKTCKSFVSDVALTRKSHTMSRCSNIVKYPCVLCGLVLSNNALKTHMNLHKFKKDLKLQDFKFLDENGALVCPTVPEYPKCDNCEVHFVRKASVTIHSCSDEKYLICHICKIKLSETAFKLHESFHVYSIEYWSKNKSSISIEELKLDESENTAKITNPNNVSVPQLLYTCKSCGITLDTYDSTVEHCQKHYNKNNFVPYKCNECEFSFDIGNISQHYQLHERKIWKAHRSIEFDLSYFTSENHIWSKNVFNSLSKEEADDVVSKSIYRYEHRIKMELHQDGPFDLTFYKCDRCRTFVDPNLIFKHAENLCNQKSRKHPCSVCGLPFESTISRSNHSKIHTRPGLGLNSYRIVMFNKETDKKFNNSIISCQNIYILYQCRNCNCVVSKHQESGHKCEHSNLKMCDKCGLLIDHHNYDSHIDKHKFLSNFNEESIKVVLFGKDLKGGPKDKIQIKNKRRTFSGKVLDYKFFKCSVCGLCFRSENSHGVLTHKCENNQKYSSCFKCPVVLPNNEMREHLMLHENEIEFNKEHIDIVVFVETQQQNCNLDETVIRTEKDSTVSFEKHLGSNFEIMLDAEKSLKLYKCTICDLCFPDKMSGESHLRNCNSKIKNTNQKCSKCNLNFTPADLFKHLKIQHAVKQVNKNFDIVEIHRKEV</sequence>
<name>A0A8R2M1S3_BOMMO</name>
<dbReference type="Proteomes" id="UP000005204">
    <property type="component" value="Unassembled WGS sequence"/>
</dbReference>
<dbReference type="EnsemblMetazoa" id="XM_038015945.1">
    <property type="protein sequence ID" value="XP_037871873.1"/>
    <property type="gene ID" value="LOC101742455"/>
</dbReference>
<accession>A0A8R2M1S3</accession>
<feature type="domain" description="C2H2-type" evidence="7">
    <location>
        <begin position="238"/>
        <end position="266"/>
    </location>
</feature>
<keyword evidence="2" id="KW-0677">Repeat</keyword>
<dbReference type="InterPro" id="IPR013087">
    <property type="entry name" value="Znf_C2H2_type"/>
</dbReference>
<reference evidence="9" key="1">
    <citation type="journal article" date="2008" name="Insect Biochem. Mol. Biol.">
        <title>The genome of a lepidopteran model insect, the silkworm Bombyx mori.</title>
        <authorList>
            <consortium name="International Silkworm Genome Consortium"/>
        </authorList>
    </citation>
    <scope>NUCLEOTIDE SEQUENCE [LARGE SCALE GENOMIC DNA]</scope>
    <source>
        <strain evidence="9">p50T</strain>
    </source>
</reference>
<feature type="compositionally biased region" description="Basic and acidic residues" evidence="6">
    <location>
        <begin position="335"/>
        <end position="346"/>
    </location>
</feature>
<evidence type="ECO:0000256" key="6">
    <source>
        <dbReference type="SAM" id="MobiDB-lite"/>
    </source>
</evidence>
<feature type="region of interest" description="Disordered" evidence="6">
    <location>
        <begin position="325"/>
        <end position="346"/>
    </location>
</feature>
<dbReference type="EnsemblMetazoa" id="XM_021349553.2">
    <property type="protein sequence ID" value="XP_021205228.2"/>
    <property type="gene ID" value="LOC101742455"/>
</dbReference>
<keyword evidence="4" id="KW-0862">Zinc</keyword>
<proteinExistence type="predicted"/>
<dbReference type="SUPFAM" id="SSF57667">
    <property type="entry name" value="beta-beta-alpha zinc fingers"/>
    <property type="match status" value="1"/>
</dbReference>
<protein>
    <recommendedName>
        <fullName evidence="7">C2H2-type domain-containing protein</fullName>
    </recommendedName>
</protein>
<feature type="domain" description="C2H2-type" evidence="7">
    <location>
        <begin position="293"/>
        <end position="322"/>
    </location>
</feature>
<dbReference type="PANTHER" id="PTHR24379:SF121">
    <property type="entry name" value="C2H2-TYPE DOMAIN-CONTAINING PROTEIN"/>
    <property type="match status" value="1"/>
</dbReference>
<dbReference type="Gene3D" id="3.30.160.60">
    <property type="entry name" value="Classic Zinc Finger"/>
    <property type="match status" value="1"/>
</dbReference>
<keyword evidence="9" id="KW-1185">Reference proteome</keyword>
<reference evidence="8" key="2">
    <citation type="submission" date="2022-06" db="UniProtKB">
        <authorList>
            <consortium name="EnsemblMetazoa"/>
        </authorList>
    </citation>
    <scope>IDENTIFICATION</scope>
    <source>
        <strain evidence="8">p50T (Dazao)</strain>
    </source>
</reference>
<feature type="domain" description="C2H2-type" evidence="7">
    <location>
        <begin position="1100"/>
        <end position="1123"/>
    </location>
</feature>
<dbReference type="PROSITE" id="PS00028">
    <property type="entry name" value="ZINC_FINGER_C2H2_1"/>
    <property type="match status" value="5"/>
</dbReference>
<keyword evidence="1" id="KW-0479">Metal-binding</keyword>
<evidence type="ECO:0000313" key="8">
    <source>
        <dbReference type="EnsemblMetazoa" id="XP_037871873.1"/>
    </source>
</evidence>
<evidence type="ECO:0000256" key="4">
    <source>
        <dbReference type="ARBA" id="ARBA00022833"/>
    </source>
</evidence>
<dbReference type="PROSITE" id="PS50157">
    <property type="entry name" value="ZINC_FINGER_C2H2_2"/>
    <property type="match status" value="3"/>
</dbReference>
<dbReference type="GO" id="GO:0008270">
    <property type="term" value="F:zinc ion binding"/>
    <property type="evidence" value="ECO:0007669"/>
    <property type="project" value="UniProtKB-KW"/>
</dbReference>
<evidence type="ECO:0000313" key="9">
    <source>
        <dbReference type="Proteomes" id="UP000005204"/>
    </source>
</evidence>
<dbReference type="SMART" id="SM00355">
    <property type="entry name" value="ZnF_C2H2"/>
    <property type="match status" value="16"/>
</dbReference>
<evidence type="ECO:0000259" key="7">
    <source>
        <dbReference type="PROSITE" id="PS50157"/>
    </source>
</evidence>
<organism evidence="8 9">
    <name type="scientific">Bombyx mori</name>
    <name type="common">Silk moth</name>
    <dbReference type="NCBI Taxonomy" id="7091"/>
    <lineage>
        <taxon>Eukaryota</taxon>
        <taxon>Metazoa</taxon>
        <taxon>Ecdysozoa</taxon>
        <taxon>Arthropoda</taxon>
        <taxon>Hexapoda</taxon>
        <taxon>Insecta</taxon>
        <taxon>Pterygota</taxon>
        <taxon>Neoptera</taxon>
        <taxon>Endopterygota</taxon>
        <taxon>Lepidoptera</taxon>
        <taxon>Glossata</taxon>
        <taxon>Ditrysia</taxon>
        <taxon>Bombycoidea</taxon>
        <taxon>Bombycidae</taxon>
        <taxon>Bombycinae</taxon>
        <taxon>Bombyx</taxon>
    </lineage>
</organism>
<dbReference type="InterPro" id="IPR036236">
    <property type="entry name" value="Znf_C2H2_sf"/>
</dbReference>
<evidence type="ECO:0000256" key="1">
    <source>
        <dbReference type="ARBA" id="ARBA00022723"/>
    </source>
</evidence>